<keyword evidence="4" id="KW-1185">Reference proteome</keyword>
<reference evidence="3 4" key="1">
    <citation type="submission" date="2019-06" db="EMBL/GenBank/DDBJ databases">
        <title>Whole genome sequence for Cellvibrionaceae sp. R142.</title>
        <authorList>
            <person name="Wang G."/>
        </authorList>
    </citation>
    <scope>NUCLEOTIDE SEQUENCE [LARGE SCALE GENOMIC DNA]</scope>
    <source>
        <strain evidence="3 4">R142</strain>
    </source>
</reference>
<evidence type="ECO:0000256" key="2">
    <source>
        <dbReference type="SAM" id="Phobius"/>
    </source>
</evidence>
<dbReference type="AlphaFoldDB" id="A0A545T8J1"/>
<proteinExistence type="inferred from homology"/>
<dbReference type="EMBL" id="VHSG01000018">
    <property type="protein sequence ID" value="TQV73505.1"/>
    <property type="molecule type" value="Genomic_DNA"/>
</dbReference>
<keyword evidence="2" id="KW-0812">Transmembrane</keyword>
<dbReference type="InterPro" id="IPR010131">
    <property type="entry name" value="MdtP/NodT-like"/>
</dbReference>
<organism evidence="3 4">
    <name type="scientific">Exilibacterium tricleocarpae</name>
    <dbReference type="NCBI Taxonomy" id="2591008"/>
    <lineage>
        <taxon>Bacteria</taxon>
        <taxon>Pseudomonadati</taxon>
        <taxon>Pseudomonadota</taxon>
        <taxon>Gammaproteobacteria</taxon>
        <taxon>Cellvibrionales</taxon>
        <taxon>Cellvibrionaceae</taxon>
        <taxon>Exilibacterium</taxon>
    </lineage>
</organism>
<gene>
    <name evidence="3" type="ORF">FKG94_17565</name>
</gene>
<dbReference type="PANTHER" id="PTHR30203">
    <property type="entry name" value="OUTER MEMBRANE CATION EFFLUX PROTEIN"/>
    <property type="match status" value="1"/>
</dbReference>
<accession>A0A545T8J1</accession>
<evidence type="ECO:0000256" key="1">
    <source>
        <dbReference type="ARBA" id="ARBA00007613"/>
    </source>
</evidence>
<protein>
    <submittedName>
        <fullName evidence="3">TolC family protein</fullName>
    </submittedName>
</protein>
<feature type="transmembrane region" description="Helical" evidence="2">
    <location>
        <begin position="20"/>
        <end position="37"/>
    </location>
</feature>
<dbReference type="Gene3D" id="1.20.1600.10">
    <property type="entry name" value="Outer membrane efflux proteins (OEP)"/>
    <property type="match status" value="1"/>
</dbReference>
<sequence>MKKSIFTQYNKIKRTLYRWLIVYCVLLGGSITVVYGTELRVDDLLDQQTFHTELLSRREFVGPFVQQALRYNPSLQAADAQFQAARASIKSAGVLPNPKLQLSHFIESIQTRTGPQEQAIMLQQAIPWPTKLSRKRDIAEAQAQALWHAAISEQFKVVDKVAKGVLDIAYLEKALEISQRHLSLLEQLVAVVKTRVESGGGLSQLLHLQVEVAQVEDRLAWQTAEVASQTSMLEALLGKEEGRKRLNLSWQVPPPLREDKSLWLRASVEQSPQIKMLEALEDSSDARLRLAKLVNLPDFSVGINRISTGEAINSDMPDSGKDPWAVVVGVSLPLWQGANQAKIREANFSRQAVSAKLKALELSIKAKTRSRIIALSDAEQRLSRYQSEILPLAKQAREIAESSYLTGKADILSVIDSDRALLNLQQKYWRAAADAWIARWQLTTLSGGLWLN</sequence>
<keyword evidence="2" id="KW-0472">Membrane</keyword>
<dbReference type="Pfam" id="PF02321">
    <property type="entry name" value="OEP"/>
    <property type="match status" value="2"/>
</dbReference>
<dbReference type="OrthoDB" id="5740771at2"/>
<dbReference type="GO" id="GO:0015562">
    <property type="term" value="F:efflux transmembrane transporter activity"/>
    <property type="evidence" value="ECO:0007669"/>
    <property type="project" value="InterPro"/>
</dbReference>
<keyword evidence="2" id="KW-1133">Transmembrane helix</keyword>
<comment type="similarity">
    <text evidence="1">Belongs to the outer membrane factor (OMF) (TC 1.B.17) family.</text>
</comment>
<comment type="caution">
    <text evidence="3">The sequence shown here is derived from an EMBL/GenBank/DDBJ whole genome shotgun (WGS) entry which is preliminary data.</text>
</comment>
<dbReference type="RefSeq" id="WP_142905634.1">
    <property type="nucleotide sequence ID" value="NZ_ML660097.1"/>
</dbReference>
<dbReference type="Proteomes" id="UP000319732">
    <property type="component" value="Unassembled WGS sequence"/>
</dbReference>
<evidence type="ECO:0000313" key="4">
    <source>
        <dbReference type="Proteomes" id="UP000319732"/>
    </source>
</evidence>
<dbReference type="SUPFAM" id="SSF56954">
    <property type="entry name" value="Outer membrane efflux proteins (OEP)"/>
    <property type="match status" value="1"/>
</dbReference>
<evidence type="ECO:0000313" key="3">
    <source>
        <dbReference type="EMBL" id="TQV73505.1"/>
    </source>
</evidence>
<name>A0A545T8J1_9GAMM</name>
<dbReference type="PANTHER" id="PTHR30203:SF24">
    <property type="entry name" value="BLR4935 PROTEIN"/>
    <property type="match status" value="1"/>
</dbReference>
<dbReference type="InterPro" id="IPR003423">
    <property type="entry name" value="OMP_efflux"/>
</dbReference>